<sequence length="169" mass="17688">MSPSSRAPDPLPEQLSPSSLHAPLPLPEDCAAEARDILVDGSSLPQLSPARTSLAWLPLRPPGALSAGGERVRLRALVAVTQCLGPLQPSPLPGLTTQARSPEPGTVVPQESATSQREEGPGSRAPLPQGPQRRRQRQCCRFSSLISSHPLAPASSTLVLPSLHEDSGA</sequence>
<evidence type="ECO:0000313" key="3">
    <source>
        <dbReference type="Proteomes" id="UP000028990"/>
    </source>
</evidence>
<proteinExistence type="predicted"/>
<dbReference type="AlphaFoldDB" id="A0A091DXH3"/>
<organism evidence="2 3">
    <name type="scientific">Fukomys damarensis</name>
    <name type="common">Damaraland mole rat</name>
    <name type="synonym">Cryptomys damarensis</name>
    <dbReference type="NCBI Taxonomy" id="885580"/>
    <lineage>
        <taxon>Eukaryota</taxon>
        <taxon>Metazoa</taxon>
        <taxon>Chordata</taxon>
        <taxon>Craniata</taxon>
        <taxon>Vertebrata</taxon>
        <taxon>Euteleostomi</taxon>
        <taxon>Mammalia</taxon>
        <taxon>Eutheria</taxon>
        <taxon>Euarchontoglires</taxon>
        <taxon>Glires</taxon>
        <taxon>Rodentia</taxon>
        <taxon>Hystricomorpha</taxon>
        <taxon>Bathyergidae</taxon>
        <taxon>Fukomys</taxon>
    </lineage>
</organism>
<dbReference type="Proteomes" id="UP000028990">
    <property type="component" value="Unassembled WGS sequence"/>
</dbReference>
<keyword evidence="3" id="KW-1185">Reference proteome</keyword>
<reference evidence="2 3" key="1">
    <citation type="submission" date="2013-11" db="EMBL/GenBank/DDBJ databases">
        <title>The Damaraland mole rat (Fukomys damarensis) genome and evolution of African mole rats.</title>
        <authorList>
            <person name="Gladyshev V.N."/>
            <person name="Fang X."/>
        </authorList>
    </citation>
    <scope>NUCLEOTIDE SEQUENCE [LARGE SCALE GENOMIC DNA]</scope>
    <source>
        <tissue evidence="2">Liver</tissue>
    </source>
</reference>
<protein>
    <submittedName>
        <fullName evidence="2">Uncharacterized protein</fullName>
    </submittedName>
</protein>
<feature type="region of interest" description="Disordered" evidence="1">
    <location>
        <begin position="1"/>
        <end position="26"/>
    </location>
</feature>
<accession>A0A091DXH3</accession>
<gene>
    <name evidence="2" type="ORF">H920_02830</name>
</gene>
<evidence type="ECO:0000313" key="2">
    <source>
        <dbReference type="EMBL" id="KFO35762.1"/>
    </source>
</evidence>
<evidence type="ECO:0000256" key="1">
    <source>
        <dbReference type="SAM" id="MobiDB-lite"/>
    </source>
</evidence>
<feature type="region of interest" description="Disordered" evidence="1">
    <location>
        <begin position="85"/>
        <end position="140"/>
    </location>
</feature>
<name>A0A091DXH3_FUKDA</name>
<dbReference type="EMBL" id="KN121664">
    <property type="protein sequence ID" value="KFO35762.1"/>
    <property type="molecule type" value="Genomic_DNA"/>
</dbReference>